<feature type="transmembrane region" description="Helical" evidence="7">
    <location>
        <begin position="167"/>
        <end position="186"/>
    </location>
</feature>
<sequence>MSALTPRRRLLVLATVCLAAFAINLDTTIVNVALPELSRELDATTRELQWVVDGYNLAFAALVLTAGSLGDRFGRRPALLWGLGGFAATSVLGSVAGSPGGLVAVRFAMGACAATIFPTTLSIITNTFPDRRSRAKAVGVWGAVTGLGVAVGPVAGGLLLAHFGWPSVFLALVPVALLAFAATWVWVPESNDPAAARLDPPGLAASSAAIGILVYTIIEAPDRGWGAPVTVAGFVLAVVLGAVFVRIERGRAHPMIDMTLFRTPAFSAASGSVTLAFFALFGFIFLVTQYFQFVRGYGAFSTGVRVLPVALTIAAGSLGGVALVARLGTRAVVTGGLVLLGCSFAWIATSPTFVPYERIVGQMVLLGLGLGLTTAPATESILSVLPPAKAGVGSAVNDATREAGGTLGVAVLGSVFTSVFAGRLADTSFAALPPRTAAAAEESVASALGTAARLERADLLTAVQSSFMDAFHLACLVAAGVALLGAVGARLALPGRMADPTGGRADARPLPSAPGETPGETPAGRATAEATEDGRDLVEPVAGAATAVAPGAATPQRPPGAAPTSRRHVPR</sequence>
<dbReference type="PROSITE" id="PS50850">
    <property type="entry name" value="MFS"/>
    <property type="match status" value="1"/>
</dbReference>
<dbReference type="SUPFAM" id="SSF103473">
    <property type="entry name" value="MFS general substrate transporter"/>
    <property type="match status" value="1"/>
</dbReference>
<organism evidence="9 10">
    <name type="scientific">Kitasatospora herbaricolor</name>
    <dbReference type="NCBI Taxonomy" id="68217"/>
    <lineage>
        <taxon>Bacteria</taxon>
        <taxon>Bacillati</taxon>
        <taxon>Actinomycetota</taxon>
        <taxon>Actinomycetes</taxon>
        <taxon>Kitasatosporales</taxon>
        <taxon>Streptomycetaceae</taxon>
        <taxon>Kitasatospora</taxon>
    </lineage>
</organism>
<feature type="transmembrane region" description="Helical" evidence="7">
    <location>
        <begin position="359"/>
        <end position="385"/>
    </location>
</feature>
<keyword evidence="2 7" id="KW-0812">Transmembrane</keyword>
<dbReference type="Proteomes" id="UP001432014">
    <property type="component" value="Chromosome"/>
</dbReference>
<feature type="transmembrane region" description="Helical" evidence="7">
    <location>
        <begin position="406"/>
        <end position="425"/>
    </location>
</feature>
<dbReference type="InterPro" id="IPR036259">
    <property type="entry name" value="MFS_trans_sf"/>
</dbReference>
<dbReference type="EMBL" id="CP108482">
    <property type="protein sequence ID" value="WUS60785.1"/>
    <property type="molecule type" value="Genomic_DNA"/>
</dbReference>
<gene>
    <name evidence="9" type="ORF">OG469_38045</name>
</gene>
<evidence type="ECO:0000256" key="5">
    <source>
        <dbReference type="ARBA" id="ARBA00023251"/>
    </source>
</evidence>
<comment type="subcellular location">
    <subcellularLocation>
        <location evidence="1">Cell membrane</location>
        <topology evidence="1">Multi-pass membrane protein</topology>
    </subcellularLocation>
</comment>
<feature type="transmembrane region" description="Helical" evidence="7">
    <location>
        <begin position="306"/>
        <end position="325"/>
    </location>
</feature>
<dbReference type="PANTHER" id="PTHR42718">
    <property type="entry name" value="MAJOR FACILITATOR SUPERFAMILY MULTIDRUG TRANSPORTER MFSC"/>
    <property type="match status" value="1"/>
</dbReference>
<feature type="transmembrane region" description="Helical" evidence="7">
    <location>
        <begin position="224"/>
        <end position="245"/>
    </location>
</feature>
<name>A0ABZ1WIM0_9ACTN</name>
<evidence type="ECO:0000256" key="3">
    <source>
        <dbReference type="ARBA" id="ARBA00022989"/>
    </source>
</evidence>
<keyword evidence="4 7" id="KW-0472">Membrane</keyword>
<evidence type="ECO:0000256" key="6">
    <source>
        <dbReference type="SAM" id="MobiDB-lite"/>
    </source>
</evidence>
<evidence type="ECO:0000256" key="7">
    <source>
        <dbReference type="SAM" id="Phobius"/>
    </source>
</evidence>
<evidence type="ECO:0000313" key="10">
    <source>
        <dbReference type="Proteomes" id="UP001432014"/>
    </source>
</evidence>
<dbReference type="Pfam" id="PF07690">
    <property type="entry name" value="MFS_1"/>
    <property type="match status" value="1"/>
</dbReference>
<feature type="domain" description="Major facilitator superfamily (MFS) profile" evidence="8">
    <location>
        <begin position="12"/>
        <end position="497"/>
    </location>
</feature>
<dbReference type="InterPro" id="IPR020846">
    <property type="entry name" value="MFS_dom"/>
</dbReference>
<feature type="transmembrane region" description="Helical" evidence="7">
    <location>
        <begin position="78"/>
        <end position="97"/>
    </location>
</feature>
<dbReference type="InterPro" id="IPR011701">
    <property type="entry name" value="MFS"/>
</dbReference>
<dbReference type="Gene3D" id="1.20.1250.20">
    <property type="entry name" value="MFS general substrate transporter like domains"/>
    <property type="match status" value="1"/>
</dbReference>
<feature type="transmembrane region" description="Helical" evidence="7">
    <location>
        <begin position="265"/>
        <end position="286"/>
    </location>
</feature>
<evidence type="ECO:0000256" key="1">
    <source>
        <dbReference type="ARBA" id="ARBA00004651"/>
    </source>
</evidence>
<feature type="compositionally biased region" description="Low complexity" evidence="6">
    <location>
        <begin position="540"/>
        <end position="554"/>
    </location>
</feature>
<feature type="transmembrane region" description="Helical" evidence="7">
    <location>
        <begin position="470"/>
        <end position="493"/>
    </location>
</feature>
<reference evidence="9 10" key="1">
    <citation type="submission" date="2022-10" db="EMBL/GenBank/DDBJ databases">
        <title>The complete genomes of actinobacterial strains from the NBC collection.</title>
        <authorList>
            <person name="Joergensen T.S."/>
            <person name="Alvarez Arevalo M."/>
            <person name="Sterndorff E.B."/>
            <person name="Faurdal D."/>
            <person name="Vuksanovic O."/>
            <person name="Mourched A.-S."/>
            <person name="Charusanti P."/>
            <person name="Shaw S."/>
            <person name="Blin K."/>
            <person name="Weber T."/>
        </authorList>
    </citation>
    <scope>NUCLEOTIDE SEQUENCE [LARGE SCALE GENOMIC DNA]</scope>
    <source>
        <strain evidence="9 10">NBC_01247</strain>
    </source>
</reference>
<dbReference type="PRINTS" id="PR01036">
    <property type="entry name" value="TCRTETB"/>
</dbReference>
<keyword evidence="10" id="KW-1185">Reference proteome</keyword>
<dbReference type="CDD" id="cd17321">
    <property type="entry name" value="MFS_MMR_MDR_like"/>
    <property type="match status" value="1"/>
</dbReference>
<keyword evidence="3 7" id="KW-1133">Transmembrane helix</keyword>
<accession>A0ABZ1WIM0</accession>
<feature type="region of interest" description="Disordered" evidence="6">
    <location>
        <begin position="500"/>
        <end position="571"/>
    </location>
</feature>
<evidence type="ECO:0000256" key="2">
    <source>
        <dbReference type="ARBA" id="ARBA00022692"/>
    </source>
</evidence>
<dbReference type="PANTHER" id="PTHR42718:SF42">
    <property type="entry name" value="EXPORT PROTEIN"/>
    <property type="match status" value="1"/>
</dbReference>
<evidence type="ECO:0000259" key="8">
    <source>
        <dbReference type="PROSITE" id="PS50850"/>
    </source>
</evidence>
<evidence type="ECO:0000313" key="9">
    <source>
        <dbReference type="EMBL" id="WUS60785.1"/>
    </source>
</evidence>
<keyword evidence="5" id="KW-0046">Antibiotic resistance</keyword>
<protein>
    <submittedName>
        <fullName evidence="9">MFS transporter</fullName>
    </submittedName>
</protein>
<feature type="transmembrane region" description="Helical" evidence="7">
    <location>
        <begin position="332"/>
        <end position="353"/>
    </location>
</feature>
<dbReference type="RefSeq" id="WP_329493110.1">
    <property type="nucleotide sequence ID" value="NZ_CP108460.1"/>
</dbReference>
<feature type="transmembrane region" description="Helical" evidence="7">
    <location>
        <begin position="103"/>
        <end position="125"/>
    </location>
</feature>
<feature type="transmembrane region" description="Helical" evidence="7">
    <location>
        <begin position="137"/>
        <end position="161"/>
    </location>
</feature>
<evidence type="ECO:0000256" key="4">
    <source>
        <dbReference type="ARBA" id="ARBA00023136"/>
    </source>
</evidence>
<feature type="transmembrane region" description="Helical" evidence="7">
    <location>
        <begin position="198"/>
        <end position="218"/>
    </location>
</feature>
<proteinExistence type="predicted"/>
<feature type="transmembrane region" description="Helical" evidence="7">
    <location>
        <begin position="49"/>
        <end position="66"/>
    </location>
</feature>